<comment type="subunit">
    <text evidence="6">Homodimer.</text>
</comment>
<evidence type="ECO:0000256" key="2">
    <source>
        <dbReference type="ARBA" id="ARBA00001936"/>
    </source>
</evidence>
<comment type="cofactor">
    <cofactor evidence="3">
        <name>Co(2+)</name>
        <dbReference type="ChEBI" id="CHEBI:48828"/>
    </cofactor>
</comment>
<dbReference type="Gene3D" id="1.10.3210.10">
    <property type="entry name" value="Hypothetical protein af1432"/>
    <property type="match status" value="1"/>
</dbReference>
<dbReference type="EC" id="3.1.3.89" evidence="7"/>
<evidence type="ECO:0000256" key="6">
    <source>
        <dbReference type="ARBA" id="ARBA00011738"/>
    </source>
</evidence>
<feature type="region of interest" description="Disordered" evidence="12">
    <location>
        <begin position="207"/>
        <end position="229"/>
    </location>
</feature>
<evidence type="ECO:0000256" key="7">
    <source>
        <dbReference type="ARBA" id="ARBA00012964"/>
    </source>
</evidence>
<comment type="function">
    <text evidence="4">Catalyzes the dephosphorylation of the nucleoside 5'-monophosphates deoxyadenosine monophosphate (dAMP), deoxycytidine monophosphate (dCMP), deoxyguanosine monophosphate (dGMP) and deoxythymidine monophosphate (dTMP).</text>
</comment>
<evidence type="ECO:0000313" key="14">
    <source>
        <dbReference type="Proteomes" id="UP000694941"/>
    </source>
</evidence>
<organism evidence="14 15">
    <name type="scientific">Limulus polyphemus</name>
    <name type="common">Atlantic horseshoe crab</name>
    <dbReference type="NCBI Taxonomy" id="6850"/>
    <lineage>
        <taxon>Eukaryota</taxon>
        <taxon>Metazoa</taxon>
        <taxon>Ecdysozoa</taxon>
        <taxon>Arthropoda</taxon>
        <taxon>Chelicerata</taxon>
        <taxon>Merostomata</taxon>
        <taxon>Xiphosura</taxon>
        <taxon>Limulidae</taxon>
        <taxon>Limulus</taxon>
    </lineage>
</organism>
<protein>
    <recommendedName>
        <fullName evidence="8">5'-deoxynucleotidase HDDC2</fullName>
        <ecNumber evidence="7">3.1.3.89</ecNumber>
    </recommendedName>
    <alternativeName>
        <fullName evidence="11">HD domain-containing protein 2</fullName>
    </alternativeName>
</protein>
<name>A0ABM1SMQ2_LIMPO</name>
<evidence type="ECO:0000256" key="9">
    <source>
        <dbReference type="ARBA" id="ARBA00022723"/>
    </source>
</evidence>
<gene>
    <name evidence="15" type="primary">LOC106462070</name>
</gene>
<keyword evidence="9" id="KW-0479">Metal-binding</keyword>
<proteinExistence type="inferred from homology"/>
<evidence type="ECO:0000256" key="8">
    <source>
        <dbReference type="ARBA" id="ARBA00015933"/>
    </source>
</evidence>
<evidence type="ECO:0000256" key="11">
    <source>
        <dbReference type="ARBA" id="ARBA00032735"/>
    </source>
</evidence>
<dbReference type="InterPro" id="IPR039356">
    <property type="entry name" value="YfbR/HDDC2"/>
</dbReference>
<dbReference type="Proteomes" id="UP000694941">
    <property type="component" value="Unplaced"/>
</dbReference>
<keyword evidence="10" id="KW-0378">Hydrolase</keyword>
<evidence type="ECO:0000259" key="13">
    <source>
        <dbReference type="SMART" id="SM00471"/>
    </source>
</evidence>
<dbReference type="Pfam" id="PF13023">
    <property type="entry name" value="HD_3"/>
    <property type="match status" value="1"/>
</dbReference>
<dbReference type="InterPro" id="IPR006674">
    <property type="entry name" value="HD_domain"/>
</dbReference>
<dbReference type="RefSeq" id="XP_022244908.1">
    <property type="nucleotide sequence ID" value="XM_022389200.1"/>
</dbReference>
<keyword evidence="14" id="KW-1185">Reference proteome</keyword>
<evidence type="ECO:0000256" key="1">
    <source>
        <dbReference type="ARBA" id="ARBA00001638"/>
    </source>
</evidence>
<comment type="catalytic activity">
    <reaction evidence="1">
        <text>a 2'-deoxyribonucleoside 5'-phosphate + H2O = a 2'-deoxyribonucleoside + phosphate</text>
        <dbReference type="Rhea" id="RHEA:36167"/>
        <dbReference type="ChEBI" id="CHEBI:15377"/>
        <dbReference type="ChEBI" id="CHEBI:18274"/>
        <dbReference type="ChEBI" id="CHEBI:43474"/>
        <dbReference type="ChEBI" id="CHEBI:65317"/>
        <dbReference type="EC" id="3.1.3.89"/>
    </reaction>
</comment>
<evidence type="ECO:0000256" key="10">
    <source>
        <dbReference type="ARBA" id="ARBA00022801"/>
    </source>
</evidence>
<comment type="cofactor">
    <cofactor evidence="2">
        <name>Mn(2+)</name>
        <dbReference type="ChEBI" id="CHEBI:29035"/>
    </cofactor>
</comment>
<dbReference type="SUPFAM" id="SSF109604">
    <property type="entry name" value="HD-domain/PDEase-like"/>
    <property type="match status" value="1"/>
</dbReference>
<reference evidence="15" key="1">
    <citation type="submission" date="2025-08" db="UniProtKB">
        <authorList>
            <consortium name="RefSeq"/>
        </authorList>
    </citation>
    <scope>IDENTIFICATION</scope>
    <source>
        <tissue evidence="15">Muscle</tissue>
    </source>
</reference>
<sequence length="229" mass="25914">MAASNTSKVIEFMMFVGKLKQVQRTGWVLRGLKNVESVADHMYRMGIMALFLDQSKTAGINKDKCIKMALVHDMAECIVGDITPWCGISKEEKHQQERKSLEDLLYTGASLSAIQHGMDAMDKLCKLAGGQTGQEILELWEEYSQQITAESKAVKDLDKFDMLLQAFEYEKLLQSPKKLQTFFDNNKGSFNSAEVNNWMEELQNLRTLHPHDGSDGSLPNNGYVKKLQE</sequence>
<evidence type="ECO:0000256" key="12">
    <source>
        <dbReference type="SAM" id="MobiDB-lite"/>
    </source>
</evidence>
<dbReference type="SMART" id="SM00471">
    <property type="entry name" value="HDc"/>
    <property type="match status" value="1"/>
</dbReference>
<accession>A0ABM1SMQ2</accession>
<dbReference type="GeneID" id="106462070"/>
<evidence type="ECO:0000256" key="5">
    <source>
        <dbReference type="ARBA" id="ARBA00009999"/>
    </source>
</evidence>
<evidence type="ECO:0000313" key="15">
    <source>
        <dbReference type="RefSeq" id="XP_022244908.1"/>
    </source>
</evidence>
<dbReference type="InterPro" id="IPR003607">
    <property type="entry name" value="HD/PDEase_dom"/>
</dbReference>
<dbReference type="PANTHER" id="PTHR11845">
    <property type="entry name" value="5'-DEOXYNUCLEOTIDASE HDDC2"/>
    <property type="match status" value="1"/>
</dbReference>
<comment type="similarity">
    <text evidence="5">Belongs to the HDDC2 family.</text>
</comment>
<dbReference type="PANTHER" id="PTHR11845:SF13">
    <property type="entry name" value="5'-DEOXYNUCLEOTIDASE HDDC2"/>
    <property type="match status" value="1"/>
</dbReference>
<evidence type="ECO:0000256" key="3">
    <source>
        <dbReference type="ARBA" id="ARBA00001941"/>
    </source>
</evidence>
<feature type="domain" description="HD/PDEase" evidence="13">
    <location>
        <begin position="34"/>
        <end position="172"/>
    </location>
</feature>
<evidence type="ECO:0000256" key="4">
    <source>
        <dbReference type="ARBA" id="ARBA00004074"/>
    </source>
</evidence>